<comment type="caution">
    <text evidence="2">The sequence shown here is derived from an EMBL/GenBank/DDBJ whole genome shotgun (WGS) entry which is preliminary data.</text>
</comment>
<dbReference type="EMBL" id="LJIJ01000421">
    <property type="protein sequence ID" value="ODM97670.1"/>
    <property type="molecule type" value="Genomic_DNA"/>
</dbReference>
<dbReference type="SUPFAM" id="SSF48726">
    <property type="entry name" value="Immunoglobulin"/>
    <property type="match status" value="2"/>
</dbReference>
<dbReference type="PANTHER" id="PTHR23278">
    <property type="entry name" value="SIDESTEP PROTEIN"/>
    <property type="match status" value="1"/>
</dbReference>
<name>A0A1D2MXA6_ORCCI</name>
<dbReference type="OMA" id="TEMPYNC"/>
<gene>
    <name evidence="2" type="ORF">Ocin01_09009</name>
</gene>
<dbReference type="Pfam" id="PF13927">
    <property type="entry name" value="Ig_3"/>
    <property type="match status" value="1"/>
</dbReference>
<evidence type="ECO:0000313" key="3">
    <source>
        <dbReference type="Proteomes" id="UP000094527"/>
    </source>
</evidence>
<feature type="domain" description="Ig-like" evidence="1">
    <location>
        <begin position="43"/>
        <end position="130"/>
    </location>
</feature>
<dbReference type="Proteomes" id="UP000094527">
    <property type="component" value="Unassembled WGS sequence"/>
</dbReference>
<proteinExistence type="predicted"/>
<dbReference type="InterPro" id="IPR036179">
    <property type="entry name" value="Ig-like_dom_sf"/>
</dbReference>
<dbReference type="Gene3D" id="2.60.40.10">
    <property type="entry name" value="Immunoglobulins"/>
    <property type="match status" value="2"/>
</dbReference>
<protein>
    <submittedName>
        <fullName evidence="2">Neural cell adhesion molecule 1</fullName>
    </submittedName>
</protein>
<accession>A0A1D2MXA6</accession>
<keyword evidence="3" id="KW-1185">Reference proteome</keyword>
<organism evidence="2 3">
    <name type="scientific">Orchesella cincta</name>
    <name type="common">Springtail</name>
    <name type="synonym">Podura cincta</name>
    <dbReference type="NCBI Taxonomy" id="48709"/>
    <lineage>
        <taxon>Eukaryota</taxon>
        <taxon>Metazoa</taxon>
        <taxon>Ecdysozoa</taxon>
        <taxon>Arthropoda</taxon>
        <taxon>Hexapoda</taxon>
        <taxon>Collembola</taxon>
        <taxon>Entomobryomorpha</taxon>
        <taxon>Entomobryoidea</taxon>
        <taxon>Orchesellidae</taxon>
        <taxon>Orchesellinae</taxon>
        <taxon>Orchesella</taxon>
    </lineage>
</organism>
<dbReference type="STRING" id="48709.A0A1D2MXA6"/>
<sequence>MSNQSLVLQGINRKAGGNYTCVATNVEGASRSNALHLSVMYAPVCLTENGVTVGAAKGENVALRCAVAAYPTAIRFDWEFHGTGDSVDVVAYGKMQSHGNVSRFFYTPQTDSDFGTFLCWASNDIGRQVQPCVFHVVAAGELTSYLLLYMISARSIYLTIYKPIVS</sequence>
<evidence type="ECO:0000313" key="2">
    <source>
        <dbReference type="EMBL" id="ODM97670.1"/>
    </source>
</evidence>
<dbReference type="OrthoDB" id="10006996at2759"/>
<dbReference type="InterPro" id="IPR007110">
    <property type="entry name" value="Ig-like_dom"/>
</dbReference>
<dbReference type="AlphaFoldDB" id="A0A1D2MXA6"/>
<dbReference type="PANTHER" id="PTHR23278:SF19">
    <property type="entry name" value="OBSCURIN"/>
    <property type="match status" value="1"/>
</dbReference>
<reference evidence="2 3" key="1">
    <citation type="journal article" date="2016" name="Genome Biol. Evol.">
        <title>Gene Family Evolution Reflects Adaptation to Soil Environmental Stressors in the Genome of the Collembolan Orchesella cincta.</title>
        <authorList>
            <person name="Faddeeva-Vakhrusheva A."/>
            <person name="Derks M.F."/>
            <person name="Anvar S.Y."/>
            <person name="Agamennone V."/>
            <person name="Suring W."/>
            <person name="Smit S."/>
            <person name="van Straalen N.M."/>
            <person name="Roelofs D."/>
        </authorList>
    </citation>
    <scope>NUCLEOTIDE SEQUENCE [LARGE SCALE GENOMIC DNA]</scope>
    <source>
        <tissue evidence="2">Mixed pool</tissue>
    </source>
</reference>
<evidence type="ECO:0000259" key="1">
    <source>
        <dbReference type="PROSITE" id="PS50835"/>
    </source>
</evidence>
<dbReference type="PROSITE" id="PS50835">
    <property type="entry name" value="IG_LIKE"/>
    <property type="match status" value="1"/>
</dbReference>
<dbReference type="InterPro" id="IPR013783">
    <property type="entry name" value="Ig-like_fold"/>
</dbReference>